<dbReference type="SMART" id="SM01043">
    <property type="entry name" value="BTAD"/>
    <property type="match status" value="1"/>
</dbReference>
<evidence type="ECO:0000259" key="1">
    <source>
        <dbReference type="SMART" id="SM01043"/>
    </source>
</evidence>
<proteinExistence type="predicted"/>
<dbReference type="InterPro" id="IPR036388">
    <property type="entry name" value="WH-like_DNA-bd_sf"/>
</dbReference>
<name>A0ABV7YSQ1_9ACTN</name>
<dbReference type="InterPro" id="IPR005158">
    <property type="entry name" value="BTAD"/>
</dbReference>
<evidence type="ECO:0000313" key="3">
    <source>
        <dbReference type="Proteomes" id="UP001595699"/>
    </source>
</evidence>
<reference evidence="3" key="1">
    <citation type="journal article" date="2019" name="Int. J. Syst. Evol. Microbiol.">
        <title>The Global Catalogue of Microorganisms (GCM) 10K type strain sequencing project: providing services to taxonomists for standard genome sequencing and annotation.</title>
        <authorList>
            <consortium name="The Broad Institute Genomics Platform"/>
            <consortium name="The Broad Institute Genome Sequencing Center for Infectious Disease"/>
            <person name="Wu L."/>
            <person name="Ma J."/>
        </authorList>
    </citation>
    <scope>NUCLEOTIDE SEQUENCE [LARGE SCALE GENOMIC DNA]</scope>
    <source>
        <strain evidence="3">CGMCC 4.7241</strain>
    </source>
</reference>
<keyword evidence="3" id="KW-1185">Reference proteome</keyword>
<comment type="caution">
    <text evidence="2">The sequence shown here is derived from an EMBL/GenBank/DDBJ whole genome shotgun (WGS) entry which is preliminary data.</text>
</comment>
<gene>
    <name evidence="2" type="ORF">ACFOUW_39330</name>
</gene>
<dbReference type="Pfam" id="PF03704">
    <property type="entry name" value="BTAD"/>
    <property type="match status" value="1"/>
</dbReference>
<dbReference type="RefSeq" id="WP_205115891.1">
    <property type="nucleotide sequence ID" value="NZ_JAFBCM010000001.1"/>
</dbReference>
<sequence length="221" mass="24279">MGSFELLIGGKPVALAPNGQRLVGYLAVHGPQRRYALAGRLWGWTSDAQARATLRTALWRIRTVAPGLLRVDRDEVSIGPLVRVDFVESTSLALSVLARVPVGGETYSPDLFTSDLLPGWSEDWLQLERERHHQLRIHALEALSDQLRSTGAYAAAIDVAYRAIAAEPLRESAHAALIRAHLAEGNRVEAVRQLAQFRRLLAEELGLAPSERLESLLLEAA</sequence>
<dbReference type="InterPro" id="IPR051677">
    <property type="entry name" value="AfsR-DnrI-RedD_regulator"/>
</dbReference>
<organism evidence="2 3">
    <name type="scientific">Tenggerimyces flavus</name>
    <dbReference type="NCBI Taxonomy" id="1708749"/>
    <lineage>
        <taxon>Bacteria</taxon>
        <taxon>Bacillati</taxon>
        <taxon>Actinomycetota</taxon>
        <taxon>Actinomycetes</taxon>
        <taxon>Propionibacteriales</taxon>
        <taxon>Nocardioidaceae</taxon>
        <taxon>Tenggerimyces</taxon>
    </lineage>
</organism>
<dbReference type="Gene3D" id="1.25.40.10">
    <property type="entry name" value="Tetratricopeptide repeat domain"/>
    <property type="match status" value="1"/>
</dbReference>
<feature type="domain" description="Bacterial transcriptional activator" evidence="1">
    <location>
        <begin position="84"/>
        <end position="221"/>
    </location>
</feature>
<dbReference type="EMBL" id="JBHRZH010000062">
    <property type="protein sequence ID" value="MFC3766935.1"/>
    <property type="molecule type" value="Genomic_DNA"/>
</dbReference>
<accession>A0ABV7YSQ1</accession>
<dbReference type="SUPFAM" id="SSF48452">
    <property type="entry name" value="TPR-like"/>
    <property type="match status" value="1"/>
</dbReference>
<evidence type="ECO:0000313" key="2">
    <source>
        <dbReference type="EMBL" id="MFC3766935.1"/>
    </source>
</evidence>
<dbReference type="Proteomes" id="UP001595699">
    <property type="component" value="Unassembled WGS sequence"/>
</dbReference>
<dbReference type="PANTHER" id="PTHR35807">
    <property type="entry name" value="TRANSCRIPTIONAL REGULATOR REDD-RELATED"/>
    <property type="match status" value="1"/>
</dbReference>
<dbReference type="InterPro" id="IPR011990">
    <property type="entry name" value="TPR-like_helical_dom_sf"/>
</dbReference>
<protein>
    <submittedName>
        <fullName evidence="2">BTAD domain-containing putative transcriptional regulator</fullName>
    </submittedName>
</protein>
<dbReference type="Gene3D" id="1.10.10.10">
    <property type="entry name" value="Winged helix-like DNA-binding domain superfamily/Winged helix DNA-binding domain"/>
    <property type="match status" value="1"/>
</dbReference>